<sequence>MGSSEAADLMLFGPKEIDFSSNNLCNSAKVYTWYLCGVRFHITRDRWFNSGDYGRYVIHITEMSFSKSAFLSIGISTDEFEILNESDQIQKLKQTEYMKSCEDVKIILKSDTKTEEITCHSAILCLRSEYFSTLFNSGLSESNEKCITLYTSKEAIDPIIQYIYTSEMDKDIFASKNYEIILETYSKICEFQIEELKPIFQVFILEYLDEENLKLLNQSGILMQDDSFSKIALKFIVGHFNY</sequence>
<dbReference type="CDD" id="cd18186">
    <property type="entry name" value="BTB_POZ_ZBTB_KLHL-like"/>
    <property type="match status" value="1"/>
</dbReference>
<evidence type="ECO:0000313" key="3">
    <source>
        <dbReference type="Proteomes" id="UP000070444"/>
    </source>
</evidence>
<dbReference type="OrthoDB" id="298084at2759"/>
<proteinExistence type="predicted"/>
<dbReference type="Pfam" id="PF00651">
    <property type="entry name" value="BTB"/>
    <property type="match status" value="1"/>
</dbReference>
<feature type="domain" description="BTB" evidence="1">
    <location>
        <begin position="102"/>
        <end position="172"/>
    </location>
</feature>
<dbReference type="Gene3D" id="3.30.710.10">
    <property type="entry name" value="Potassium Channel Kv1.1, Chain A"/>
    <property type="match status" value="1"/>
</dbReference>
<dbReference type="STRING" id="796925.A0A137PCR2"/>
<dbReference type="PANTHER" id="PTHR46306">
    <property type="entry name" value="BTB/POZ DOMAIN-CONTAINING PROTEIN 9"/>
    <property type="match status" value="1"/>
</dbReference>
<name>A0A137PCR2_CONC2</name>
<dbReference type="InterPro" id="IPR052407">
    <property type="entry name" value="BTB_POZ_domain_cont_9"/>
</dbReference>
<protein>
    <recommendedName>
        <fullName evidence="1">BTB domain-containing protein</fullName>
    </recommendedName>
</protein>
<dbReference type="InterPro" id="IPR011333">
    <property type="entry name" value="SKP1/BTB/POZ_sf"/>
</dbReference>
<dbReference type="PROSITE" id="PS50097">
    <property type="entry name" value="BTB"/>
    <property type="match status" value="1"/>
</dbReference>
<dbReference type="AlphaFoldDB" id="A0A137PCR2"/>
<dbReference type="SUPFAM" id="SSF54695">
    <property type="entry name" value="POZ domain"/>
    <property type="match status" value="1"/>
</dbReference>
<dbReference type="GO" id="GO:0005737">
    <property type="term" value="C:cytoplasm"/>
    <property type="evidence" value="ECO:0007669"/>
    <property type="project" value="TreeGrafter"/>
</dbReference>
<evidence type="ECO:0000259" key="1">
    <source>
        <dbReference type="PROSITE" id="PS50097"/>
    </source>
</evidence>
<accession>A0A137PCR2</accession>
<dbReference type="PANTHER" id="PTHR46306:SF1">
    <property type="entry name" value="BTB_POZ DOMAIN-CONTAINING PROTEIN 9"/>
    <property type="match status" value="1"/>
</dbReference>
<organism evidence="2 3">
    <name type="scientific">Conidiobolus coronatus (strain ATCC 28846 / CBS 209.66 / NRRL 28638)</name>
    <name type="common">Delacroixia coronata</name>
    <dbReference type="NCBI Taxonomy" id="796925"/>
    <lineage>
        <taxon>Eukaryota</taxon>
        <taxon>Fungi</taxon>
        <taxon>Fungi incertae sedis</taxon>
        <taxon>Zoopagomycota</taxon>
        <taxon>Entomophthoromycotina</taxon>
        <taxon>Entomophthoromycetes</taxon>
        <taxon>Entomophthorales</taxon>
        <taxon>Ancylistaceae</taxon>
        <taxon>Conidiobolus</taxon>
    </lineage>
</organism>
<reference evidence="2 3" key="1">
    <citation type="journal article" date="2015" name="Genome Biol. Evol.">
        <title>Phylogenomic analyses indicate that early fungi evolved digesting cell walls of algal ancestors of land plants.</title>
        <authorList>
            <person name="Chang Y."/>
            <person name="Wang S."/>
            <person name="Sekimoto S."/>
            <person name="Aerts A.L."/>
            <person name="Choi C."/>
            <person name="Clum A."/>
            <person name="LaButti K.M."/>
            <person name="Lindquist E.A."/>
            <person name="Yee Ngan C."/>
            <person name="Ohm R.A."/>
            <person name="Salamov A.A."/>
            <person name="Grigoriev I.V."/>
            <person name="Spatafora J.W."/>
            <person name="Berbee M.L."/>
        </authorList>
    </citation>
    <scope>NUCLEOTIDE SEQUENCE [LARGE SCALE GENOMIC DNA]</scope>
    <source>
        <strain evidence="2 3">NRRL 28638</strain>
    </source>
</reference>
<dbReference type="Proteomes" id="UP000070444">
    <property type="component" value="Unassembled WGS sequence"/>
</dbReference>
<dbReference type="InterPro" id="IPR000210">
    <property type="entry name" value="BTB/POZ_dom"/>
</dbReference>
<evidence type="ECO:0000313" key="2">
    <source>
        <dbReference type="EMBL" id="KXN72765.1"/>
    </source>
</evidence>
<keyword evidence="3" id="KW-1185">Reference proteome</keyword>
<gene>
    <name evidence="2" type="ORF">CONCODRAFT_68770</name>
</gene>
<dbReference type="EMBL" id="KQ964447">
    <property type="protein sequence ID" value="KXN72765.1"/>
    <property type="molecule type" value="Genomic_DNA"/>
</dbReference>
<dbReference type="SMART" id="SM00225">
    <property type="entry name" value="BTB"/>
    <property type="match status" value="1"/>
</dbReference>